<sequence>MSAEEILRRVKKSPTGDIRDGDILAVKGRKPITYVPVRRVGKNLTRAELVGEYVRYLTDIYDRRKILLGLPEDVRQARILAEAEKAAVKHFEGRS</sequence>
<protein>
    <submittedName>
        <fullName evidence="1">Uncharacterized protein</fullName>
    </submittedName>
</protein>
<organism evidence="1">
    <name type="scientific">Siphoviridae sp. ctq8D8</name>
    <dbReference type="NCBI Taxonomy" id="2827944"/>
    <lineage>
        <taxon>Viruses</taxon>
        <taxon>Duplodnaviria</taxon>
        <taxon>Heunggongvirae</taxon>
        <taxon>Uroviricota</taxon>
        <taxon>Caudoviricetes</taxon>
    </lineage>
</organism>
<accession>A0A8S5SML7</accession>
<evidence type="ECO:0000313" key="1">
    <source>
        <dbReference type="EMBL" id="DAF52206.1"/>
    </source>
</evidence>
<dbReference type="EMBL" id="BK032630">
    <property type="protein sequence ID" value="DAF52206.1"/>
    <property type="molecule type" value="Genomic_DNA"/>
</dbReference>
<name>A0A8S5SML7_9CAUD</name>
<reference evidence="1" key="1">
    <citation type="journal article" date="2021" name="Proc. Natl. Acad. Sci. U.S.A.">
        <title>A Catalog of Tens of Thousands of Viruses from Human Metagenomes Reveals Hidden Associations with Chronic Diseases.</title>
        <authorList>
            <person name="Tisza M.J."/>
            <person name="Buck C.B."/>
        </authorList>
    </citation>
    <scope>NUCLEOTIDE SEQUENCE</scope>
    <source>
        <strain evidence="1">Ctq8D8</strain>
    </source>
</reference>
<proteinExistence type="predicted"/>